<evidence type="ECO:0000256" key="5">
    <source>
        <dbReference type="SAM" id="MobiDB-lite"/>
    </source>
</evidence>
<feature type="DNA-binding region" description="HMG box" evidence="4">
    <location>
        <begin position="166"/>
        <end position="223"/>
    </location>
</feature>
<name>A0A4Y7NMF2_9CRUS</name>
<dbReference type="PANTHER" id="PTHR21680">
    <property type="entry name" value="COILED-COIL DOMAIN-CONTAINING PROTEIN 124"/>
    <property type="match status" value="1"/>
</dbReference>
<comment type="similarity">
    <text evidence="2">Belongs to the CCDC124 family.</text>
</comment>
<organism evidence="7">
    <name type="scientific">Scapholeberis mucronata</name>
    <dbReference type="NCBI Taxonomy" id="202097"/>
    <lineage>
        <taxon>Eukaryota</taxon>
        <taxon>Metazoa</taxon>
        <taxon>Ecdysozoa</taxon>
        <taxon>Arthropoda</taxon>
        <taxon>Crustacea</taxon>
        <taxon>Branchiopoda</taxon>
        <taxon>Diplostraca</taxon>
        <taxon>Cladocera</taxon>
        <taxon>Anomopoda</taxon>
        <taxon>Daphniidae</taxon>
        <taxon>Scapholeberis</taxon>
    </lineage>
</organism>
<feature type="region of interest" description="Disordered" evidence="5">
    <location>
        <begin position="1"/>
        <end position="68"/>
    </location>
</feature>
<dbReference type="GO" id="GO:0003677">
    <property type="term" value="F:DNA binding"/>
    <property type="evidence" value="ECO:0007669"/>
    <property type="project" value="UniProtKB-UniRule"/>
</dbReference>
<feature type="domain" description="HMG box" evidence="6">
    <location>
        <begin position="166"/>
        <end position="223"/>
    </location>
</feature>
<evidence type="ECO:0000259" key="6">
    <source>
        <dbReference type="PROSITE" id="PS50118"/>
    </source>
</evidence>
<evidence type="ECO:0000256" key="1">
    <source>
        <dbReference type="ARBA" id="ARBA00004214"/>
    </source>
</evidence>
<proteinExistence type="evidence at transcript level"/>
<feature type="compositionally biased region" description="Basic and acidic residues" evidence="5">
    <location>
        <begin position="41"/>
        <end position="65"/>
    </location>
</feature>
<dbReference type="PANTHER" id="PTHR21680:SF0">
    <property type="entry name" value="COILED-COIL DOMAIN-CONTAINING PROTEIN 124"/>
    <property type="match status" value="1"/>
</dbReference>
<feature type="compositionally biased region" description="Polar residues" evidence="5">
    <location>
        <begin position="213"/>
        <end position="223"/>
    </location>
</feature>
<feature type="compositionally biased region" description="Basic and acidic residues" evidence="5">
    <location>
        <begin position="17"/>
        <end position="32"/>
    </location>
</feature>
<dbReference type="GO" id="GO:0003713">
    <property type="term" value="F:transcription coactivator activity"/>
    <property type="evidence" value="ECO:0007669"/>
    <property type="project" value="TreeGrafter"/>
</dbReference>
<evidence type="ECO:0000256" key="2">
    <source>
        <dbReference type="ARBA" id="ARBA00008296"/>
    </source>
</evidence>
<dbReference type="Pfam" id="PF06244">
    <property type="entry name" value="Ccdc124"/>
    <property type="match status" value="1"/>
</dbReference>
<evidence type="ECO:0000256" key="3">
    <source>
        <dbReference type="ARBA" id="ARBA00023054"/>
    </source>
</evidence>
<keyword evidence="3" id="KW-0175">Coiled coil</keyword>
<comment type="subcellular location">
    <subcellularLocation>
        <location evidence="1">Midbody</location>
    </subcellularLocation>
</comment>
<keyword evidence="4" id="KW-0238">DNA-binding</keyword>
<keyword evidence="4" id="KW-0539">Nucleus</keyword>
<accession>A0A4Y7NMF2</accession>
<gene>
    <name evidence="7" type="primary">EOG090X0J63</name>
</gene>
<evidence type="ECO:0000313" key="7">
    <source>
        <dbReference type="EMBL" id="SVE94003.1"/>
    </source>
</evidence>
<feature type="region of interest" description="Disordered" evidence="5">
    <location>
        <begin position="202"/>
        <end position="223"/>
    </location>
</feature>
<dbReference type="GO" id="GO:0005634">
    <property type="term" value="C:nucleus"/>
    <property type="evidence" value="ECO:0007669"/>
    <property type="project" value="UniProtKB-UniRule"/>
</dbReference>
<dbReference type="AlphaFoldDB" id="A0A4Y7NMF2"/>
<evidence type="ECO:0000256" key="4">
    <source>
        <dbReference type="PROSITE-ProRule" id="PRU00267"/>
    </source>
</evidence>
<dbReference type="EMBL" id="LR024384">
    <property type="protein sequence ID" value="SVE94003.1"/>
    <property type="molecule type" value="mRNA"/>
</dbReference>
<reference evidence="7" key="1">
    <citation type="submission" date="2018-08" db="EMBL/GenBank/DDBJ databases">
        <authorList>
            <person name="Cornetti L."/>
        </authorList>
    </citation>
    <scope>NUCLEOTIDE SEQUENCE</scope>
    <source>
        <strain evidence="7">BE-ASS</strain>
    </source>
</reference>
<dbReference type="GO" id="GO:0030496">
    <property type="term" value="C:midbody"/>
    <property type="evidence" value="ECO:0007669"/>
    <property type="project" value="UniProtKB-SubCell"/>
</dbReference>
<dbReference type="InterPro" id="IPR009071">
    <property type="entry name" value="HMG_box_dom"/>
</dbReference>
<dbReference type="InterPro" id="IPR010422">
    <property type="entry name" value="Ccdc124/Oxs1"/>
</dbReference>
<dbReference type="GO" id="GO:0006366">
    <property type="term" value="P:transcription by RNA polymerase II"/>
    <property type="evidence" value="ECO:0007669"/>
    <property type="project" value="TreeGrafter"/>
</dbReference>
<dbReference type="InterPro" id="IPR054414">
    <property type="entry name" value="Ccdc124/Oxs1_C"/>
</dbReference>
<sequence length="223" mass="25772">MPKKFDGENSKVAVAKARKDAVKQAERKKKEEKEEEEFWKDDDKNFQKKLQRKDEKEKKKAEQLAKKNTLKALADEEMESIKIPTKQAPSKVSRLQIQAELEKREAAARGKVSVTKLVPVEKMEAPIPENINRIVPEGEVARSVEEAIQVLKINDNEAASVERHPEKRVKAAYSAFEERNLPRLREENPNMRLSQIKQMLHREWLKSPENPLNGPTSQYNKKP</sequence>
<protein>
    <submittedName>
        <fullName evidence="7">EOG090X0J63</fullName>
    </submittedName>
</protein>
<dbReference type="PROSITE" id="PS50118">
    <property type="entry name" value="HMG_BOX_2"/>
    <property type="match status" value="1"/>
</dbReference>